<dbReference type="SMART" id="SM00100">
    <property type="entry name" value="cNMP"/>
    <property type="match status" value="1"/>
</dbReference>
<dbReference type="InterPro" id="IPR018490">
    <property type="entry name" value="cNMP-bd_dom_sf"/>
</dbReference>
<dbReference type="Pfam" id="PF00027">
    <property type="entry name" value="cNMP_binding"/>
    <property type="match status" value="1"/>
</dbReference>
<dbReference type="InterPro" id="IPR000595">
    <property type="entry name" value="cNMP-bd_dom"/>
</dbReference>
<dbReference type="PROSITE" id="PS50042">
    <property type="entry name" value="CNMP_BINDING_3"/>
    <property type="match status" value="1"/>
</dbReference>
<dbReference type="Proteomes" id="UP001642484">
    <property type="component" value="Unassembled WGS sequence"/>
</dbReference>
<dbReference type="SMART" id="SM00271">
    <property type="entry name" value="DnaJ"/>
    <property type="match status" value="1"/>
</dbReference>
<dbReference type="InterPro" id="IPR014710">
    <property type="entry name" value="RmlC-like_jellyroll"/>
</dbReference>
<gene>
    <name evidence="4" type="ORF">CCMP2556_LOCUS52395</name>
</gene>
<evidence type="ECO:0000256" key="1">
    <source>
        <dbReference type="SAM" id="MobiDB-lite"/>
    </source>
</evidence>
<dbReference type="Gene3D" id="2.60.260.20">
    <property type="entry name" value="Urease metallochaperone UreE, N-terminal domain"/>
    <property type="match status" value="2"/>
</dbReference>
<dbReference type="InterPro" id="IPR036869">
    <property type="entry name" value="J_dom_sf"/>
</dbReference>
<comment type="caution">
    <text evidence="4">The sequence shown here is derived from an EMBL/GenBank/DDBJ whole genome shotgun (WGS) entry which is preliminary data.</text>
</comment>
<dbReference type="SUPFAM" id="SSF51206">
    <property type="entry name" value="cAMP-binding domain-like"/>
    <property type="match status" value="1"/>
</dbReference>
<dbReference type="SUPFAM" id="SSF49493">
    <property type="entry name" value="HSP40/DnaJ peptide-binding domain"/>
    <property type="match status" value="2"/>
</dbReference>
<organism evidence="4 5">
    <name type="scientific">Durusdinium trenchii</name>
    <dbReference type="NCBI Taxonomy" id="1381693"/>
    <lineage>
        <taxon>Eukaryota</taxon>
        <taxon>Sar</taxon>
        <taxon>Alveolata</taxon>
        <taxon>Dinophyceae</taxon>
        <taxon>Suessiales</taxon>
        <taxon>Symbiodiniaceae</taxon>
        <taxon>Durusdinium</taxon>
    </lineage>
</organism>
<dbReference type="Gene3D" id="1.10.287.110">
    <property type="entry name" value="DnaJ domain"/>
    <property type="match status" value="1"/>
</dbReference>
<dbReference type="EMBL" id="CAXAMN010027805">
    <property type="protein sequence ID" value="CAK9113145.1"/>
    <property type="molecule type" value="Genomic_DNA"/>
</dbReference>
<dbReference type="Pfam" id="PF01556">
    <property type="entry name" value="DnaJ_C"/>
    <property type="match status" value="1"/>
</dbReference>
<evidence type="ECO:0000313" key="4">
    <source>
        <dbReference type="EMBL" id="CAK9113145.1"/>
    </source>
</evidence>
<dbReference type="InterPro" id="IPR008971">
    <property type="entry name" value="HSP40/DnaJ_pept-bd"/>
</dbReference>
<dbReference type="Pfam" id="PF00226">
    <property type="entry name" value="DnaJ"/>
    <property type="match status" value="1"/>
</dbReference>
<dbReference type="CDD" id="cd00038">
    <property type="entry name" value="CAP_ED"/>
    <property type="match status" value="1"/>
</dbReference>
<feature type="compositionally biased region" description="Low complexity" evidence="1">
    <location>
        <begin position="904"/>
        <end position="915"/>
    </location>
</feature>
<evidence type="ECO:0000259" key="3">
    <source>
        <dbReference type="PROSITE" id="PS50076"/>
    </source>
</evidence>
<protein>
    <submittedName>
        <fullName evidence="4">Uncharacterized protein</fullName>
    </submittedName>
</protein>
<proteinExistence type="predicted"/>
<evidence type="ECO:0000259" key="2">
    <source>
        <dbReference type="PROSITE" id="PS50042"/>
    </source>
</evidence>
<feature type="region of interest" description="Disordered" evidence="1">
    <location>
        <begin position="899"/>
        <end position="935"/>
    </location>
</feature>
<dbReference type="CDD" id="cd06257">
    <property type="entry name" value="DnaJ"/>
    <property type="match status" value="1"/>
</dbReference>
<dbReference type="PANTHER" id="PTHR43888">
    <property type="entry name" value="DNAJ-LIKE-2, ISOFORM A-RELATED"/>
    <property type="match status" value="1"/>
</dbReference>
<dbReference type="SUPFAM" id="SSF46565">
    <property type="entry name" value="Chaperone J-domain"/>
    <property type="match status" value="1"/>
</dbReference>
<dbReference type="InterPro" id="IPR002939">
    <property type="entry name" value="DnaJ_C"/>
</dbReference>
<sequence>MRTYRELSIKYHPDKNPESAELFGRIRDAYEILSDPVKMLLYDTGGMDLVKKYEKDGDGEIERVDNFEVNHEISLEEAYKGGEKEITVNRRVVCRSCRLRPELPRCRKCQACPGERRQRQVWMDQWHYRIEEYEVPSDERCTWDRQKLKLQIERGTMWGPRMEVRKSPVFKRLGDDLMADVHVSLSEATAGPDALLGFERQLVHLDGHVVRFSMPRGDARGTQGNEVLKPGSALQIEGEGMPHKEEKTRKGTIFETGPKWMNANPKVGRKILQYAFEGLGGRQFIISELSSQAAVKGSKAIPFEDKEDEDIDAALSKLPGQADSLVLLEGKTETSPSTNPSNFLAFGEAAFLGVPLSALSRAARPPRTGRAKVFRRADLQSVLDAEERRCLERFAREAQLAVGLAGEVQEQERLLAFLEAGRHFRGCSSNFMRNFWDDAALQLLAPHDALGQGVHLVLSGRLALVAPDGVLLRYAGPGEVLLVVPGANTTVSARKGPVLCACVALPGPSEPNSDDLEIWWRNVDQLVLEEKEALEERRTWVRQVALPALSATQLLAGCPEEFLQRLAGQLTEETFQEYEEIVQCNSEGNSMLVVLEGLVELRARSGKQIGCVGPTAHFGEPEALQLLPKRTITATALSPCRIMPISSEVLLDALKDSSTPAALREGFQQLVANRRKQVQEHLPLSSLMRLKCNEEERVDRAAERRNWLPFKDAGANLLALRAERLPLEPNDGWLPTPDGDPNGPRFSLVLRGRVQLELTGNGQPVEVHVRTGSVLAEGMLAQRGATLRALSADCEVYRLWQYDLLQAAFISNQAPDWFYQLRVLEQDTRRWLQCRLTNARGLLQQRGRHPADDLIRGWAKKKQENLRRAQERQEQFAENYLGPKLPLLPPKKLGTTAFRSWGDLPKPTLKPSKGPGPSPSAFRALRLVHSEPKLR</sequence>
<dbReference type="Gene3D" id="2.10.230.10">
    <property type="entry name" value="Heat shock protein DnaJ, cysteine-rich domain"/>
    <property type="match status" value="1"/>
</dbReference>
<dbReference type="PROSITE" id="PS50076">
    <property type="entry name" value="DNAJ_2"/>
    <property type="match status" value="1"/>
</dbReference>
<name>A0ABP0SLR4_9DINO</name>
<keyword evidence="5" id="KW-1185">Reference proteome</keyword>
<feature type="domain" description="J" evidence="3">
    <location>
        <begin position="1"/>
        <end position="46"/>
    </location>
</feature>
<dbReference type="Gene3D" id="2.60.120.10">
    <property type="entry name" value="Jelly Rolls"/>
    <property type="match status" value="1"/>
</dbReference>
<dbReference type="InterPro" id="IPR001623">
    <property type="entry name" value="DnaJ_domain"/>
</dbReference>
<reference evidence="4 5" key="1">
    <citation type="submission" date="2024-02" db="EMBL/GenBank/DDBJ databases">
        <authorList>
            <person name="Chen Y."/>
            <person name="Shah S."/>
            <person name="Dougan E. K."/>
            <person name="Thang M."/>
            <person name="Chan C."/>
        </authorList>
    </citation>
    <scope>NUCLEOTIDE SEQUENCE [LARGE SCALE GENOMIC DNA]</scope>
</reference>
<dbReference type="InterPro" id="IPR044713">
    <property type="entry name" value="DNJA1/2-like"/>
</dbReference>
<accession>A0ABP0SLR4</accession>
<evidence type="ECO:0000313" key="5">
    <source>
        <dbReference type="Proteomes" id="UP001642484"/>
    </source>
</evidence>
<feature type="domain" description="Cyclic nucleotide-binding" evidence="2">
    <location>
        <begin position="554"/>
        <end position="654"/>
    </location>
</feature>